<gene>
    <name evidence="2" type="ORF">Tci_882618</name>
</gene>
<evidence type="ECO:0000256" key="1">
    <source>
        <dbReference type="SAM" id="MobiDB-lite"/>
    </source>
</evidence>
<sequence>DPHDADRARHRAPAVRETWRTDCPVLPALRHRLHGGPLPASLPADPLHPDGDRGVAEPDRCLRRLRHPGGAASRRHAAPAGAAPSAALRRGGAHGGRTRLQPGAPFQPAAASRRGRAAGRFDGRDVRLLRGLRLRLHRRQPAAAGRPEP</sequence>
<comment type="caution">
    <text evidence="2">The sequence shown here is derived from an EMBL/GenBank/DDBJ whole genome shotgun (WGS) entry which is preliminary data.</text>
</comment>
<dbReference type="AlphaFoldDB" id="A0A699TN07"/>
<proteinExistence type="predicted"/>
<protein>
    <submittedName>
        <fullName evidence="2">Uncharacterized protein</fullName>
    </submittedName>
</protein>
<feature type="compositionally biased region" description="Basic residues" evidence="1">
    <location>
        <begin position="63"/>
        <end position="77"/>
    </location>
</feature>
<feature type="non-terminal residue" evidence="2">
    <location>
        <position position="149"/>
    </location>
</feature>
<evidence type="ECO:0000313" key="2">
    <source>
        <dbReference type="EMBL" id="GFD10649.1"/>
    </source>
</evidence>
<feature type="compositionally biased region" description="Basic and acidic residues" evidence="1">
    <location>
        <begin position="47"/>
        <end position="62"/>
    </location>
</feature>
<feature type="compositionally biased region" description="Low complexity" evidence="1">
    <location>
        <begin position="78"/>
        <end position="90"/>
    </location>
</feature>
<organism evidence="2">
    <name type="scientific">Tanacetum cinerariifolium</name>
    <name type="common">Dalmatian daisy</name>
    <name type="synonym">Chrysanthemum cinerariifolium</name>
    <dbReference type="NCBI Taxonomy" id="118510"/>
    <lineage>
        <taxon>Eukaryota</taxon>
        <taxon>Viridiplantae</taxon>
        <taxon>Streptophyta</taxon>
        <taxon>Embryophyta</taxon>
        <taxon>Tracheophyta</taxon>
        <taxon>Spermatophyta</taxon>
        <taxon>Magnoliopsida</taxon>
        <taxon>eudicotyledons</taxon>
        <taxon>Gunneridae</taxon>
        <taxon>Pentapetalae</taxon>
        <taxon>asterids</taxon>
        <taxon>campanulids</taxon>
        <taxon>Asterales</taxon>
        <taxon>Asteraceae</taxon>
        <taxon>Asteroideae</taxon>
        <taxon>Anthemideae</taxon>
        <taxon>Anthemidinae</taxon>
        <taxon>Tanacetum</taxon>
    </lineage>
</organism>
<feature type="region of interest" description="Disordered" evidence="1">
    <location>
        <begin position="30"/>
        <end position="124"/>
    </location>
</feature>
<dbReference type="EMBL" id="BKCJ011253731">
    <property type="protein sequence ID" value="GFD10649.1"/>
    <property type="molecule type" value="Genomic_DNA"/>
</dbReference>
<name>A0A699TN07_TANCI</name>
<feature type="non-terminal residue" evidence="2">
    <location>
        <position position="1"/>
    </location>
</feature>
<reference evidence="2" key="1">
    <citation type="journal article" date="2019" name="Sci. Rep.">
        <title>Draft genome of Tanacetum cinerariifolium, the natural source of mosquito coil.</title>
        <authorList>
            <person name="Yamashiro T."/>
            <person name="Shiraishi A."/>
            <person name="Satake H."/>
            <person name="Nakayama K."/>
        </authorList>
    </citation>
    <scope>NUCLEOTIDE SEQUENCE</scope>
</reference>
<accession>A0A699TN07</accession>